<feature type="domain" description="Methyltransferase" evidence="6">
    <location>
        <begin position="38"/>
        <end position="130"/>
    </location>
</feature>
<evidence type="ECO:0000256" key="3">
    <source>
        <dbReference type="ARBA" id="ARBA00022679"/>
    </source>
</evidence>
<comment type="catalytic activity">
    <reaction evidence="5">
        <text>trans-aconitate + S-adenosyl-L-methionine = (E)-3-(methoxycarbonyl)pent-2-enedioate + S-adenosyl-L-homocysteine</text>
        <dbReference type="Rhea" id="RHEA:14969"/>
        <dbReference type="ChEBI" id="CHEBI:15708"/>
        <dbReference type="ChEBI" id="CHEBI:57470"/>
        <dbReference type="ChEBI" id="CHEBI:57856"/>
        <dbReference type="ChEBI" id="CHEBI:59789"/>
        <dbReference type="EC" id="2.1.1.144"/>
    </reaction>
</comment>
<evidence type="ECO:0000256" key="5">
    <source>
        <dbReference type="HAMAP-Rule" id="MF_00560"/>
    </source>
</evidence>
<dbReference type="PANTHER" id="PTHR43861">
    <property type="entry name" value="TRANS-ACONITATE 2-METHYLTRANSFERASE-RELATED"/>
    <property type="match status" value="1"/>
</dbReference>
<reference evidence="7 8" key="1">
    <citation type="submission" date="2023-05" db="EMBL/GenBank/DDBJ databases">
        <authorList>
            <person name="Yin Y."/>
            <person name="Lu Z."/>
        </authorList>
    </citation>
    <scope>NUCLEOTIDE SEQUENCE [LARGE SCALE GENOMIC DNA]</scope>
    <source>
        <strain evidence="7 8">ZM22</strain>
    </source>
</reference>
<evidence type="ECO:0000256" key="1">
    <source>
        <dbReference type="ARBA" id="ARBA00022490"/>
    </source>
</evidence>
<accession>A0ABY8SS60</accession>
<dbReference type="InterPro" id="IPR023506">
    <property type="entry name" value="Trans-aconitate_MeTrfase"/>
</dbReference>
<keyword evidence="3 5" id="KW-0808">Transferase</keyword>
<sequence length="267" mass="29585">MQDWNPALYLRFANERTRPAAELLARVPALQPARRLHIVDLGCGPGNSTELLVERFPDADVLGIDNSEAMLETARKQLPQAKFEAGDIASWAPAEGEPAPDLIYANASIQWAGEHEALIPRLFSLLAPGGVLAVQMPDNRQEPSHRNMREVAQLPRFVAHIGDASKVRTDILPIGAYYDLLAAPVRDVASVDVWHTIYQHPMESAAAIVQWLRGTGLKPFVEGLPAPLQADFLAEYERRIDAAYPERADGKRLLAFPRLFMVAQRKS</sequence>
<name>A0ABY8SS60_9BURK</name>
<keyword evidence="8" id="KW-1185">Reference proteome</keyword>
<dbReference type="GO" id="GO:0032259">
    <property type="term" value="P:methylation"/>
    <property type="evidence" value="ECO:0007669"/>
    <property type="project" value="UniProtKB-KW"/>
</dbReference>
<dbReference type="SUPFAM" id="SSF53335">
    <property type="entry name" value="S-adenosyl-L-methionine-dependent methyltransferases"/>
    <property type="match status" value="1"/>
</dbReference>
<comment type="function">
    <text evidence="5">Catalyzes the S-adenosylmethionine monomethyl esterification of trans-aconitate.</text>
</comment>
<dbReference type="EMBL" id="CP125947">
    <property type="protein sequence ID" value="WHS64116.1"/>
    <property type="molecule type" value="Genomic_DNA"/>
</dbReference>
<dbReference type="GO" id="GO:0030798">
    <property type="term" value="F:trans-aconitate 2-methyltransferase activity"/>
    <property type="evidence" value="ECO:0007669"/>
    <property type="project" value="UniProtKB-EC"/>
</dbReference>
<keyword evidence="1 5" id="KW-0963">Cytoplasm</keyword>
<evidence type="ECO:0000259" key="6">
    <source>
        <dbReference type="Pfam" id="PF13649"/>
    </source>
</evidence>
<keyword evidence="4 5" id="KW-0949">S-adenosyl-L-methionine</keyword>
<gene>
    <name evidence="5 7" type="primary">tam</name>
    <name evidence="7" type="ORF">QMY55_16605</name>
</gene>
<proteinExistence type="inferred from homology"/>
<comment type="subcellular location">
    <subcellularLocation>
        <location evidence="5">Cytoplasm</location>
    </subcellularLocation>
</comment>
<keyword evidence="2 5" id="KW-0489">Methyltransferase</keyword>
<dbReference type="EC" id="2.1.1.144" evidence="5"/>
<dbReference type="InterPro" id="IPR041698">
    <property type="entry name" value="Methyltransf_25"/>
</dbReference>
<dbReference type="RefSeq" id="WP_283485266.1">
    <property type="nucleotide sequence ID" value="NZ_CP125947.1"/>
</dbReference>
<dbReference type="Pfam" id="PF13649">
    <property type="entry name" value="Methyltransf_25"/>
    <property type="match status" value="1"/>
</dbReference>
<dbReference type="InterPro" id="IPR023149">
    <property type="entry name" value="Trans_acon_MeTrfase_C"/>
</dbReference>
<dbReference type="Gene3D" id="1.10.150.290">
    <property type="entry name" value="S-adenosyl-L-methionine-dependent methyltransferases"/>
    <property type="match status" value="1"/>
</dbReference>
<evidence type="ECO:0000256" key="2">
    <source>
        <dbReference type="ARBA" id="ARBA00022603"/>
    </source>
</evidence>
<dbReference type="NCBIfam" id="NF002463">
    <property type="entry name" value="PRK01683.1"/>
    <property type="match status" value="1"/>
</dbReference>
<comment type="similarity">
    <text evidence="5">Belongs to the methyltransferase superfamily. Tam family.</text>
</comment>
<dbReference type="Proteomes" id="UP001240697">
    <property type="component" value="Chromosome"/>
</dbReference>
<dbReference type="HAMAP" id="MF_00560">
    <property type="entry name" value="Tran_acon_Me_trans"/>
    <property type="match status" value="1"/>
</dbReference>
<dbReference type="Gene3D" id="3.40.50.150">
    <property type="entry name" value="Vaccinia Virus protein VP39"/>
    <property type="match status" value="1"/>
</dbReference>
<protein>
    <recommendedName>
        <fullName evidence="5">Trans-aconitate 2-methyltransferase</fullName>
        <ecNumber evidence="5">2.1.1.144</ecNumber>
    </recommendedName>
</protein>
<evidence type="ECO:0000313" key="8">
    <source>
        <dbReference type="Proteomes" id="UP001240697"/>
    </source>
</evidence>
<dbReference type="InterPro" id="IPR029063">
    <property type="entry name" value="SAM-dependent_MTases_sf"/>
</dbReference>
<dbReference type="CDD" id="cd02440">
    <property type="entry name" value="AdoMet_MTases"/>
    <property type="match status" value="1"/>
</dbReference>
<dbReference type="PANTHER" id="PTHR43861:SF1">
    <property type="entry name" value="TRANS-ACONITATE 2-METHYLTRANSFERASE"/>
    <property type="match status" value="1"/>
</dbReference>
<evidence type="ECO:0000313" key="7">
    <source>
        <dbReference type="EMBL" id="WHS64116.1"/>
    </source>
</evidence>
<evidence type="ECO:0000256" key="4">
    <source>
        <dbReference type="ARBA" id="ARBA00022691"/>
    </source>
</evidence>
<organism evidence="7 8">
    <name type="scientific">Comamonas resistens</name>
    <dbReference type="NCBI Taxonomy" id="3046670"/>
    <lineage>
        <taxon>Bacteria</taxon>
        <taxon>Pseudomonadati</taxon>
        <taxon>Pseudomonadota</taxon>
        <taxon>Betaproteobacteria</taxon>
        <taxon>Burkholderiales</taxon>
        <taxon>Comamonadaceae</taxon>
        <taxon>Comamonas</taxon>
    </lineage>
</organism>